<dbReference type="SUPFAM" id="SSF143011">
    <property type="entry name" value="RelE-like"/>
    <property type="match status" value="1"/>
</dbReference>
<evidence type="ECO:0000256" key="1">
    <source>
        <dbReference type="ARBA" id="ARBA00006226"/>
    </source>
</evidence>
<comment type="similarity">
    <text evidence="1">Belongs to the RelE toxin family.</text>
</comment>
<dbReference type="Gene3D" id="3.30.2310.20">
    <property type="entry name" value="RelE-like"/>
    <property type="match status" value="1"/>
</dbReference>
<dbReference type="Pfam" id="PF05016">
    <property type="entry name" value="ParE_toxin"/>
    <property type="match status" value="1"/>
</dbReference>
<keyword evidence="2" id="KW-1277">Toxin-antitoxin system</keyword>
<protein>
    <submittedName>
        <fullName evidence="3">Type II toxin-antitoxin system RelE/ParE family toxin</fullName>
    </submittedName>
</protein>
<evidence type="ECO:0000313" key="3">
    <source>
        <dbReference type="EMBL" id="MBT1541938.1"/>
    </source>
</evidence>
<evidence type="ECO:0000256" key="2">
    <source>
        <dbReference type="ARBA" id="ARBA00022649"/>
    </source>
</evidence>
<reference evidence="3" key="1">
    <citation type="submission" date="2021-05" db="EMBL/GenBank/DDBJ databases">
        <title>Whole genome sequence of Curtobacterium flaccumfaciens pv. flaccumfaciens strain CFBP 3417.</title>
        <authorList>
            <person name="Osdaghi E."/>
            <person name="Taghouti G."/>
            <person name="Portier P."/>
            <person name="Fazliarab A."/>
            <person name="Taghavi S.M."/>
            <person name="Briand M."/>
            <person name="Le-Saux M."/>
            <person name="Jacques M.-A."/>
        </authorList>
    </citation>
    <scope>NUCLEOTIDE SEQUENCE</scope>
    <source>
        <strain evidence="3">CFBP 3417</strain>
    </source>
</reference>
<accession>A0A6N1CUS5</accession>
<name>A0A6N1CUS5_9MICO</name>
<comment type="caution">
    <text evidence="3">The sequence shown here is derived from an EMBL/GenBank/DDBJ whole genome shotgun (WGS) entry which is preliminary data.</text>
</comment>
<organism evidence="3 4">
    <name type="scientific">Curtobacterium flaccumfaciens pv. flaccumfaciens</name>
    <dbReference type="NCBI Taxonomy" id="138532"/>
    <lineage>
        <taxon>Bacteria</taxon>
        <taxon>Bacillati</taxon>
        <taxon>Actinomycetota</taxon>
        <taxon>Actinomycetes</taxon>
        <taxon>Micrococcales</taxon>
        <taxon>Microbacteriaceae</taxon>
        <taxon>Curtobacterium</taxon>
    </lineage>
</organism>
<dbReference type="PANTHER" id="PTHR35601:SF1">
    <property type="entry name" value="TOXIN RELE"/>
    <property type="match status" value="1"/>
</dbReference>
<proteinExistence type="inferred from homology"/>
<dbReference type="EMBL" id="JAHEWX010000009">
    <property type="protein sequence ID" value="MBT1541938.1"/>
    <property type="molecule type" value="Genomic_DNA"/>
</dbReference>
<sequence>MTYSVEVIPAAQRVIRKLPLDGRRRIEGLLAILAEHPRPPAARKLVNRPGWRVRSGDYRLIYRIDDGKLVVVVVDAGHRREVYRDR</sequence>
<evidence type="ECO:0000313" key="4">
    <source>
        <dbReference type="Proteomes" id="UP000709437"/>
    </source>
</evidence>
<dbReference type="RefSeq" id="WP_017885834.1">
    <property type="nucleotide sequence ID" value="NZ_CP041259.1"/>
</dbReference>
<dbReference type="AlphaFoldDB" id="A0A6N1CUS5"/>
<dbReference type="InterPro" id="IPR007712">
    <property type="entry name" value="RelE/ParE_toxin"/>
</dbReference>
<dbReference type="InterPro" id="IPR035093">
    <property type="entry name" value="RelE/ParE_toxin_dom_sf"/>
</dbReference>
<gene>
    <name evidence="3" type="ORF">KK103_09210</name>
</gene>
<dbReference type="Proteomes" id="UP000709437">
    <property type="component" value="Unassembled WGS sequence"/>
</dbReference>
<dbReference type="PANTHER" id="PTHR35601">
    <property type="entry name" value="TOXIN RELE"/>
    <property type="match status" value="1"/>
</dbReference>